<evidence type="ECO:0000313" key="2">
    <source>
        <dbReference type="EMBL" id="ANU39200.1"/>
    </source>
</evidence>
<reference evidence="2 3" key="1">
    <citation type="submission" date="2016-07" db="EMBL/GenBank/DDBJ databases">
        <title>Genome sequencing of Vibrio scophthalmi strain VS-05, an isolated from Paralichthys olivaceus.</title>
        <authorList>
            <person name="Han H.-J."/>
        </authorList>
    </citation>
    <scope>NUCLEOTIDE SEQUENCE [LARGE SCALE GENOMIC DNA]</scope>
    <source>
        <strain evidence="2 3">VS-05</strain>
    </source>
</reference>
<organism evidence="2 3">
    <name type="scientific">Vibrio scophthalmi</name>
    <dbReference type="NCBI Taxonomy" id="45658"/>
    <lineage>
        <taxon>Bacteria</taxon>
        <taxon>Pseudomonadati</taxon>
        <taxon>Pseudomonadota</taxon>
        <taxon>Gammaproteobacteria</taxon>
        <taxon>Vibrionales</taxon>
        <taxon>Vibrionaceae</taxon>
        <taxon>Vibrio</taxon>
    </lineage>
</organism>
<protein>
    <recommendedName>
        <fullName evidence="4">1-pyrroline-5-carboxylate dehydrogenase</fullName>
    </recommendedName>
</protein>
<dbReference type="Proteomes" id="UP000092528">
    <property type="component" value="Chromosome 2"/>
</dbReference>
<dbReference type="EMBL" id="CP016415">
    <property type="protein sequence ID" value="ANU39200.1"/>
    <property type="molecule type" value="Genomic_DNA"/>
</dbReference>
<accession>A0A1C7FGU5</accession>
<dbReference type="GO" id="GO:0016491">
    <property type="term" value="F:oxidoreductase activity"/>
    <property type="evidence" value="ECO:0007669"/>
    <property type="project" value="UniProtKB-KW"/>
</dbReference>
<dbReference type="AlphaFoldDB" id="A0A1C7FGU5"/>
<name>A0A1C7FGU5_9VIBR</name>
<gene>
    <name evidence="2" type="ORF">VSVS05_04164</name>
</gene>
<dbReference type="Gene3D" id="3.40.605.10">
    <property type="entry name" value="Aldehyde Dehydrogenase, Chain A, domain 1"/>
    <property type="match status" value="1"/>
</dbReference>
<proteinExistence type="predicted"/>
<dbReference type="GeneID" id="96874367"/>
<keyword evidence="3" id="KW-1185">Reference proteome</keyword>
<dbReference type="STRING" id="45658.VSVS12_03027"/>
<sequence>MVHQVIGFSDAFSAWENWNLTDFDSKIEGLLELKQGVEHNQPEWAEVIGFHIEQAATLIGFEHQLVGPTGESNELYTAGRGVSLLIMEVDEAAARQAVIAQLIAALVAGNSVVLCSDDVTFVTELEAAYQQSSLPINLIQFAALDAAPQVLESDVRVVGFVGSTSGELNLNRQLANRTGAIVSLVSETDLVSLSVAHDPHLSLRFITERTRTINITAVGGNATLLGAANL</sequence>
<dbReference type="RefSeq" id="WP_065546727.1">
    <property type="nucleotide sequence ID" value="NZ_CP016415.1"/>
</dbReference>
<evidence type="ECO:0008006" key="4">
    <source>
        <dbReference type="Google" id="ProtNLM"/>
    </source>
</evidence>
<keyword evidence="1" id="KW-0560">Oxidoreductase</keyword>
<dbReference type="SUPFAM" id="SSF53720">
    <property type="entry name" value="ALDH-like"/>
    <property type="match status" value="1"/>
</dbReference>
<dbReference type="PATRIC" id="fig|45658.7.peg.4141"/>
<dbReference type="InterPro" id="IPR016162">
    <property type="entry name" value="Ald_DH_N"/>
</dbReference>
<dbReference type="InterPro" id="IPR016161">
    <property type="entry name" value="Ald_DH/histidinol_DH"/>
</dbReference>
<evidence type="ECO:0000313" key="3">
    <source>
        <dbReference type="Proteomes" id="UP000092528"/>
    </source>
</evidence>
<evidence type="ECO:0000256" key="1">
    <source>
        <dbReference type="ARBA" id="ARBA00023002"/>
    </source>
</evidence>